<dbReference type="Proteomes" id="UP000070646">
    <property type="component" value="Unassembled WGS sequence"/>
</dbReference>
<name>A0A133NDY3_CLOPF</name>
<evidence type="ECO:0000256" key="2">
    <source>
        <dbReference type="ARBA" id="ARBA00008053"/>
    </source>
</evidence>
<dbReference type="InterPro" id="IPR007383">
    <property type="entry name" value="DUF445"/>
</dbReference>
<accession>A0A133NDY3</accession>
<keyword evidence="3" id="KW-0812">Transmembrane</keyword>
<protein>
    <submittedName>
        <fullName evidence="6">Uncharacterized protein</fullName>
    </submittedName>
</protein>
<proteinExistence type="inferred from homology"/>
<dbReference type="EMBL" id="LRPU01000009">
    <property type="protein sequence ID" value="KXA14505.1"/>
    <property type="molecule type" value="Genomic_DNA"/>
</dbReference>
<dbReference type="PANTHER" id="PTHR35791:SF1">
    <property type="entry name" value="UPF0754 MEMBRANE PROTEIN YHEB"/>
    <property type="match status" value="1"/>
</dbReference>
<sequence length="499" mass="56570">MKIYIIGALIGAVIGYITNWLAIKMLFRPREAKYIFGMKLPFTPGLIPKEKSRIANKVGETVGTHLLNSDSLSKALKDDKIKSKFNEVAKEKINQVINSNSTLEESLKNTLGENYYALKGNMINNIAKTILESIQEEEFKNKLKFYIVDSIKERLNKNPEKIIDFINSNKFREVIINTLEEEKTRDIIGKALLKEVKTLEKEDLTIEEVIPENIKPYIEEYVKSQKDTLVDIIKNLLRDDEVSYKIKSAINDNIPSIVSMFLSGDVIYGKLVSLVDKSLSEEENKEYICDAALAFVHESMKKKVSDVINNVGEEKLEVISDALGDKISKKLNTEENIDSIISKLNCKISSFNSYEEIIKVLFNDYENILIDNIDSMISQIVNNNQLSGEISKIIEKVFDKFLQNSLNDICYNKQNLENSIMSILDNLYNDFVENKSAKVLEIVDISSIVEEQINAFEVDYAEEIIIGIANKELKAITWLGALLGGILGILSPLLSTIYM</sequence>
<organism evidence="6 7">
    <name type="scientific">Clostridium perfringens</name>
    <dbReference type="NCBI Taxonomy" id="1502"/>
    <lineage>
        <taxon>Bacteria</taxon>
        <taxon>Bacillati</taxon>
        <taxon>Bacillota</taxon>
        <taxon>Clostridia</taxon>
        <taxon>Eubacteriales</taxon>
        <taxon>Clostridiaceae</taxon>
        <taxon>Clostridium</taxon>
    </lineage>
</organism>
<evidence type="ECO:0000313" key="7">
    <source>
        <dbReference type="Proteomes" id="UP000070646"/>
    </source>
</evidence>
<reference evidence="6 7" key="1">
    <citation type="submission" date="2016-01" db="EMBL/GenBank/DDBJ databases">
        <authorList>
            <person name="Oliw E.H."/>
        </authorList>
    </citation>
    <scope>NUCLEOTIDE SEQUENCE [LARGE SCALE GENOMIC DNA]</scope>
    <source>
        <strain evidence="6 7">MJR7757A</strain>
    </source>
</reference>
<evidence type="ECO:0000256" key="5">
    <source>
        <dbReference type="ARBA" id="ARBA00023136"/>
    </source>
</evidence>
<comment type="subcellular location">
    <subcellularLocation>
        <location evidence="1">Endomembrane system</location>
    </subcellularLocation>
</comment>
<dbReference type="Pfam" id="PF04286">
    <property type="entry name" value="DUF445"/>
    <property type="match status" value="1"/>
</dbReference>
<gene>
    <name evidence="6" type="ORF">HMPREF3222_00296</name>
</gene>
<dbReference type="RefSeq" id="WP_003467834.1">
    <property type="nucleotide sequence ID" value="NZ_CATNWV010000004.1"/>
</dbReference>
<dbReference type="PANTHER" id="PTHR35791">
    <property type="entry name" value="UPF0754 MEMBRANE PROTEIN YHEB"/>
    <property type="match status" value="1"/>
</dbReference>
<dbReference type="GO" id="GO:0012505">
    <property type="term" value="C:endomembrane system"/>
    <property type="evidence" value="ECO:0007669"/>
    <property type="project" value="UniProtKB-SubCell"/>
</dbReference>
<evidence type="ECO:0000256" key="3">
    <source>
        <dbReference type="ARBA" id="ARBA00022692"/>
    </source>
</evidence>
<comment type="similarity">
    <text evidence="2">Belongs to the UPF0754 family.</text>
</comment>
<dbReference type="PATRIC" id="fig|1502.174.peg.299"/>
<evidence type="ECO:0000256" key="4">
    <source>
        <dbReference type="ARBA" id="ARBA00022989"/>
    </source>
</evidence>
<dbReference type="AlphaFoldDB" id="A0A133NDY3"/>
<comment type="caution">
    <text evidence="6">The sequence shown here is derived from an EMBL/GenBank/DDBJ whole genome shotgun (WGS) entry which is preliminary data.</text>
</comment>
<keyword evidence="4" id="KW-1133">Transmembrane helix</keyword>
<evidence type="ECO:0000313" key="6">
    <source>
        <dbReference type="EMBL" id="KXA14505.1"/>
    </source>
</evidence>
<evidence type="ECO:0000256" key="1">
    <source>
        <dbReference type="ARBA" id="ARBA00004308"/>
    </source>
</evidence>
<keyword evidence="5" id="KW-0472">Membrane</keyword>